<evidence type="ECO:0000313" key="2">
    <source>
        <dbReference type="EMBL" id="PKM91722.1"/>
    </source>
</evidence>
<feature type="compositionally biased region" description="Basic residues" evidence="1">
    <location>
        <begin position="13"/>
        <end position="26"/>
    </location>
</feature>
<comment type="caution">
    <text evidence="2">The sequence shown here is derived from an EMBL/GenBank/DDBJ whole genome shotgun (WGS) entry which is preliminary data.</text>
</comment>
<evidence type="ECO:0000313" key="3">
    <source>
        <dbReference type="Proteomes" id="UP000233517"/>
    </source>
</evidence>
<feature type="region of interest" description="Disordered" evidence="1">
    <location>
        <begin position="1"/>
        <end position="27"/>
    </location>
</feature>
<proteinExistence type="predicted"/>
<dbReference type="AlphaFoldDB" id="A0A2N2EAM3"/>
<name>A0A2N2EAM3_9BACT</name>
<reference evidence="2 3" key="1">
    <citation type="journal article" date="2017" name="ISME J.">
        <title>Potential for microbial H2 and metal transformations associated with novel bacteria and archaea in deep terrestrial subsurface sediments.</title>
        <authorList>
            <person name="Hernsdorf A.W."/>
            <person name="Amano Y."/>
            <person name="Miyakawa K."/>
            <person name="Ise K."/>
            <person name="Suzuki Y."/>
            <person name="Anantharaman K."/>
            <person name="Probst A."/>
            <person name="Burstein D."/>
            <person name="Thomas B.C."/>
            <person name="Banfield J.F."/>
        </authorList>
    </citation>
    <scope>NUCLEOTIDE SEQUENCE [LARGE SCALE GENOMIC DNA]</scope>
    <source>
        <strain evidence="2">HGW-Falkowbacteria-1</strain>
    </source>
</reference>
<dbReference type="Proteomes" id="UP000233517">
    <property type="component" value="Unassembled WGS sequence"/>
</dbReference>
<organism evidence="2 3">
    <name type="scientific">Candidatus Falkowbacteria bacterium HGW-Falkowbacteria-1</name>
    <dbReference type="NCBI Taxonomy" id="2013768"/>
    <lineage>
        <taxon>Bacteria</taxon>
        <taxon>Candidatus Falkowiibacteriota</taxon>
    </lineage>
</organism>
<sequence length="186" mass="22404">MAKEKNRSGLSKKNTRGRKRSSKHPKAISVHHILPRSRGGGDGLENKAKIVACDHEKFHKLFKNMTPFETLAWLQIYFWGLQIDYVSEYCFNRDKFLFNNGRYNLSKRSRDKSQRVTLRFHKAPFIRYVFHEPTVIPYHSEIYYELFGSMTQYEILAWLEVYFWKKQTRWINEYVSNKDYFLSNLD</sequence>
<gene>
    <name evidence="2" type="ORF">CVU82_00755</name>
</gene>
<dbReference type="EMBL" id="PHAI01000001">
    <property type="protein sequence ID" value="PKM91722.1"/>
    <property type="molecule type" value="Genomic_DNA"/>
</dbReference>
<accession>A0A2N2EAM3</accession>
<evidence type="ECO:0000256" key="1">
    <source>
        <dbReference type="SAM" id="MobiDB-lite"/>
    </source>
</evidence>
<protein>
    <submittedName>
        <fullName evidence="2">Uncharacterized protein</fullName>
    </submittedName>
</protein>